<protein>
    <submittedName>
        <fullName evidence="1">Uncharacterized protein</fullName>
    </submittedName>
</protein>
<accession>A0ABS3YGZ0</accession>
<keyword evidence="2" id="KW-1185">Reference proteome</keyword>
<evidence type="ECO:0000313" key="2">
    <source>
        <dbReference type="Proteomes" id="UP000679126"/>
    </source>
</evidence>
<comment type="caution">
    <text evidence="1">The sequence shown here is derived from an EMBL/GenBank/DDBJ whole genome shotgun (WGS) entry which is preliminary data.</text>
</comment>
<organism evidence="1 2">
    <name type="scientific">Chitinophaga chungangae</name>
    <dbReference type="NCBI Taxonomy" id="2821488"/>
    <lineage>
        <taxon>Bacteria</taxon>
        <taxon>Pseudomonadati</taxon>
        <taxon>Bacteroidota</taxon>
        <taxon>Chitinophagia</taxon>
        <taxon>Chitinophagales</taxon>
        <taxon>Chitinophagaceae</taxon>
        <taxon>Chitinophaga</taxon>
    </lineage>
</organism>
<evidence type="ECO:0000313" key="1">
    <source>
        <dbReference type="EMBL" id="MBO9153936.1"/>
    </source>
</evidence>
<dbReference type="EMBL" id="JAGHKP010000003">
    <property type="protein sequence ID" value="MBO9153936.1"/>
    <property type="molecule type" value="Genomic_DNA"/>
</dbReference>
<proteinExistence type="predicted"/>
<dbReference type="Proteomes" id="UP000679126">
    <property type="component" value="Unassembled WGS sequence"/>
</dbReference>
<name>A0ABS3YGZ0_9BACT</name>
<sequence length="213" mass="24025">METIDITNAIPPQLIGNSTNDCESIILPSTDEARLLFEKAMNRLLSVNLWKDLSGMASASFQLVNKAGRPQDRMAMPGDYIRINVPGPGNSEGDGFDWVMVEDIREQIYVPDDSFSFIMRVRPAARPGEEKKRISHFFKQYATSSFMVELKGREVKAGVYGRNEVPNTGARYLWDKIRNLFAAITAMLGYSHFQWKKLVNGILKTPTDSSQKI</sequence>
<gene>
    <name evidence="1" type="ORF">J7I43_17035</name>
</gene>
<dbReference type="RefSeq" id="WP_209147059.1">
    <property type="nucleotide sequence ID" value="NZ_JAGHKP010000003.1"/>
</dbReference>
<reference evidence="2" key="1">
    <citation type="submission" date="2021-03" db="EMBL/GenBank/DDBJ databases">
        <title>Assistant Professor.</title>
        <authorList>
            <person name="Huq M.A."/>
        </authorList>
    </citation>
    <scope>NUCLEOTIDE SEQUENCE [LARGE SCALE GENOMIC DNA]</scope>
    <source>
        <strain evidence="2">MAH-28</strain>
    </source>
</reference>